<organism evidence="5 6">
    <name type="scientific">Luteolibacter luteus</name>
    <dbReference type="NCBI Taxonomy" id="2728835"/>
    <lineage>
        <taxon>Bacteria</taxon>
        <taxon>Pseudomonadati</taxon>
        <taxon>Verrucomicrobiota</taxon>
        <taxon>Verrucomicrobiia</taxon>
        <taxon>Verrucomicrobiales</taxon>
        <taxon>Verrucomicrobiaceae</taxon>
        <taxon>Luteolibacter</taxon>
    </lineage>
</organism>
<evidence type="ECO:0000256" key="1">
    <source>
        <dbReference type="ARBA" id="ARBA00023125"/>
    </source>
</evidence>
<dbReference type="SUPFAM" id="SSF46689">
    <property type="entry name" value="Homeodomain-like"/>
    <property type="match status" value="1"/>
</dbReference>
<dbReference type="PROSITE" id="PS50977">
    <property type="entry name" value="HTH_TETR_2"/>
    <property type="match status" value="1"/>
</dbReference>
<evidence type="ECO:0000256" key="3">
    <source>
        <dbReference type="SAM" id="MobiDB-lite"/>
    </source>
</evidence>
<dbReference type="Proteomes" id="UP000501812">
    <property type="component" value="Chromosome"/>
</dbReference>
<dbReference type="InterPro" id="IPR001647">
    <property type="entry name" value="HTH_TetR"/>
</dbReference>
<dbReference type="Pfam" id="PF00440">
    <property type="entry name" value="TetR_N"/>
    <property type="match status" value="1"/>
</dbReference>
<evidence type="ECO:0000313" key="6">
    <source>
        <dbReference type="Proteomes" id="UP000501812"/>
    </source>
</evidence>
<dbReference type="RefSeq" id="WP_169456256.1">
    <property type="nucleotide sequence ID" value="NZ_CP051774.1"/>
</dbReference>
<feature type="DNA-binding region" description="H-T-H motif" evidence="2">
    <location>
        <begin position="33"/>
        <end position="52"/>
    </location>
</feature>
<dbReference type="Pfam" id="PF17939">
    <property type="entry name" value="TetR_C_30"/>
    <property type="match status" value="1"/>
</dbReference>
<name>A0A858RNW0_9BACT</name>
<protein>
    <submittedName>
        <fullName evidence="5">TetR/AcrR family transcriptional regulator</fullName>
    </submittedName>
</protein>
<sequence>MSAVAGDSKVATKQRLIEAAEALFADEGFDRVSVRDITTKAAANVAAVNYHFGSREGLVAVVMARYINPVSEERLARLEALERRAAGKALAVEEILDAFIRPFATQVRRSELSEKLFFKLMGRMFGQQGCELPPVVESLFMTMVGRFHKAFTKALPGLSSDEIWWRMHLMSGSMIHTMAHSETVLRLSSGESGNPTMEQTLSRFIRFTAAGMRQGIEESSEESKPKGPQEEFPF</sequence>
<dbReference type="EMBL" id="CP051774">
    <property type="protein sequence ID" value="QJE97830.1"/>
    <property type="molecule type" value="Genomic_DNA"/>
</dbReference>
<dbReference type="GO" id="GO:0003700">
    <property type="term" value="F:DNA-binding transcription factor activity"/>
    <property type="evidence" value="ECO:0007669"/>
    <property type="project" value="TreeGrafter"/>
</dbReference>
<dbReference type="PRINTS" id="PR00455">
    <property type="entry name" value="HTHTETR"/>
</dbReference>
<feature type="domain" description="HTH tetR-type" evidence="4">
    <location>
        <begin position="10"/>
        <end position="70"/>
    </location>
</feature>
<evidence type="ECO:0000313" key="5">
    <source>
        <dbReference type="EMBL" id="QJE97830.1"/>
    </source>
</evidence>
<keyword evidence="1 2" id="KW-0238">DNA-binding</keyword>
<dbReference type="PANTHER" id="PTHR30055">
    <property type="entry name" value="HTH-TYPE TRANSCRIPTIONAL REGULATOR RUTR"/>
    <property type="match status" value="1"/>
</dbReference>
<dbReference type="SUPFAM" id="SSF48498">
    <property type="entry name" value="Tetracyclin repressor-like, C-terminal domain"/>
    <property type="match status" value="1"/>
</dbReference>
<dbReference type="PANTHER" id="PTHR30055:SF181">
    <property type="entry name" value="BLR6905 PROTEIN"/>
    <property type="match status" value="1"/>
</dbReference>
<dbReference type="KEGG" id="luo:HHL09_19255"/>
<dbReference type="GO" id="GO:0000976">
    <property type="term" value="F:transcription cis-regulatory region binding"/>
    <property type="evidence" value="ECO:0007669"/>
    <property type="project" value="TreeGrafter"/>
</dbReference>
<dbReference type="InterPro" id="IPR009057">
    <property type="entry name" value="Homeodomain-like_sf"/>
</dbReference>
<keyword evidence="6" id="KW-1185">Reference proteome</keyword>
<dbReference type="InterPro" id="IPR050109">
    <property type="entry name" value="HTH-type_TetR-like_transc_reg"/>
</dbReference>
<accession>A0A858RNW0</accession>
<evidence type="ECO:0000259" key="4">
    <source>
        <dbReference type="PROSITE" id="PS50977"/>
    </source>
</evidence>
<feature type="compositionally biased region" description="Basic and acidic residues" evidence="3">
    <location>
        <begin position="221"/>
        <end position="234"/>
    </location>
</feature>
<dbReference type="InterPro" id="IPR041586">
    <property type="entry name" value="PsrA_TetR_C"/>
</dbReference>
<dbReference type="InterPro" id="IPR036271">
    <property type="entry name" value="Tet_transcr_reg_TetR-rel_C_sf"/>
</dbReference>
<dbReference type="AlphaFoldDB" id="A0A858RNW0"/>
<feature type="region of interest" description="Disordered" evidence="3">
    <location>
        <begin position="215"/>
        <end position="234"/>
    </location>
</feature>
<dbReference type="Gene3D" id="1.10.357.10">
    <property type="entry name" value="Tetracycline Repressor, domain 2"/>
    <property type="match status" value="1"/>
</dbReference>
<proteinExistence type="predicted"/>
<evidence type="ECO:0000256" key="2">
    <source>
        <dbReference type="PROSITE-ProRule" id="PRU00335"/>
    </source>
</evidence>
<reference evidence="5 6" key="1">
    <citation type="submission" date="2020-04" db="EMBL/GenBank/DDBJ databases">
        <title>Luteolibacter sp. G-1-1-1 isolated from soil.</title>
        <authorList>
            <person name="Dahal R.H."/>
        </authorList>
    </citation>
    <scope>NUCLEOTIDE SEQUENCE [LARGE SCALE GENOMIC DNA]</scope>
    <source>
        <strain evidence="5 6">G-1-1-1</strain>
    </source>
</reference>
<gene>
    <name evidence="5" type="ORF">HHL09_19255</name>
</gene>